<dbReference type="GO" id="GO:0005524">
    <property type="term" value="F:ATP binding"/>
    <property type="evidence" value="ECO:0007669"/>
    <property type="project" value="InterPro"/>
</dbReference>
<keyword evidence="8" id="KW-0597">Phosphoprotein</keyword>
<comment type="subunit">
    <text evidence="21">Identified in a complex with HSPA1B and BAX. Interacts with RNF207.</text>
</comment>
<evidence type="ECO:0000256" key="20">
    <source>
        <dbReference type="ARBA" id="ARBA00040977"/>
    </source>
</evidence>
<evidence type="ECO:0000256" key="14">
    <source>
        <dbReference type="ARBA" id="ARBA00022848"/>
    </source>
</evidence>
<keyword evidence="6" id="KW-0488">Methylation</keyword>
<dbReference type="PROSITE" id="PS00636">
    <property type="entry name" value="DNAJ_1"/>
    <property type="match status" value="1"/>
</dbReference>
<dbReference type="CDD" id="cd10747">
    <property type="entry name" value="DnaJ_C"/>
    <property type="match status" value="1"/>
</dbReference>
<evidence type="ECO:0000256" key="18">
    <source>
        <dbReference type="ARBA" id="ARBA00023242"/>
    </source>
</evidence>
<evidence type="ECO:0000256" key="4">
    <source>
        <dbReference type="ARBA" id="ARBA00004556"/>
    </source>
</evidence>
<dbReference type="SMART" id="SM00271">
    <property type="entry name" value="DnaJ"/>
    <property type="match status" value="1"/>
</dbReference>
<dbReference type="CDD" id="cd10719">
    <property type="entry name" value="DnaJ_zf"/>
    <property type="match status" value="1"/>
</dbReference>
<evidence type="ECO:0000256" key="9">
    <source>
        <dbReference type="ARBA" id="ARBA00022723"/>
    </source>
</evidence>
<dbReference type="GO" id="GO:0005634">
    <property type="term" value="C:nucleus"/>
    <property type="evidence" value="ECO:0007669"/>
    <property type="project" value="UniProtKB-SubCell"/>
</dbReference>
<dbReference type="InterPro" id="IPR002939">
    <property type="entry name" value="DnaJ_C"/>
</dbReference>
<keyword evidence="15" id="KW-0007">Acetylation</keyword>
<dbReference type="SUPFAM" id="SSF46565">
    <property type="entry name" value="Chaperone J-domain"/>
    <property type="match status" value="1"/>
</dbReference>
<evidence type="ECO:0000256" key="13">
    <source>
        <dbReference type="ARBA" id="ARBA00022833"/>
    </source>
</evidence>
<evidence type="ECO:0000256" key="17">
    <source>
        <dbReference type="ARBA" id="ARBA00023136"/>
    </source>
</evidence>
<keyword evidence="18" id="KW-0539">Nucleus</keyword>
<dbReference type="InterPro" id="IPR001305">
    <property type="entry name" value="HSP_DnaJ_Cys-rich_dom"/>
</dbReference>
<dbReference type="InterPro" id="IPR012724">
    <property type="entry name" value="DnaJ"/>
</dbReference>
<dbReference type="Pfam" id="PF01556">
    <property type="entry name" value="DnaJ_C"/>
    <property type="match status" value="1"/>
</dbReference>
<dbReference type="Proteomes" id="UP001186944">
    <property type="component" value="Unassembled WGS sequence"/>
</dbReference>
<keyword evidence="16" id="KW-0496">Mitochondrion</keyword>
<evidence type="ECO:0000256" key="22">
    <source>
        <dbReference type="PROSITE-ProRule" id="PRU00546"/>
    </source>
</evidence>
<evidence type="ECO:0000256" key="5">
    <source>
        <dbReference type="ARBA" id="ARBA00004635"/>
    </source>
</evidence>
<dbReference type="InterPro" id="IPR036410">
    <property type="entry name" value="HSP_DnaJ_Cys-rich_dom_sf"/>
</dbReference>
<dbReference type="GO" id="GO:0008270">
    <property type="term" value="F:zinc ion binding"/>
    <property type="evidence" value="ECO:0007669"/>
    <property type="project" value="UniProtKB-KW"/>
</dbReference>
<evidence type="ECO:0000256" key="6">
    <source>
        <dbReference type="ARBA" id="ARBA00022481"/>
    </source>
</evidence>
<protein>
    <recommendedName>
        <fullName evidence="20">DnaJ homolog subfamily A member 1</fullName>
    </recommendedName>
</protein>
<dbReference type="HAMAP" id="MF_01152">
    <property type="entry name" value="DnaJ"/>
    <property type="match status" value="1"/>
</dbReference>
<dbReference type="Gene3D" id="2.60.260.20">
    <property type="entry name" value="Urease metallochaperone UreE, N-terminal domain"/>
    <property type="match status" value="2"/>
</dbReference>
<evidence type="ECO:0000313" key="26">
    <source>
        <dbReference type="EMBL" id="KAK3094989.1"/>
    </source>
</evidence>
<evidence type="ECO:0000256" key="21">
    <source>
        <dbReference type="ARBA" id="ARBA00046752"/>
    </source>
</evidence>
<keyword evidence="14" id="KW-0492">Microsome</keyword>
<dbReference type="FunFam" id="2.10.230.10:FF:000005">
    <property type="entry name" value="DnaJ homolog subfamily A member 1"/>
    <property type="match status" value="1"/>
</dbReference>
<feature type="domain" description="J" evidence="24">
    <location>
        <begin position="6"/>
        <end position="68"/>
    </location>
</feature>
<dbReference type="SUPFAM" id="SSF57938">
    <property type="entry name" value="DnaJ/Hsp40 cysteine-rich domain"/>
    <property type="match status" value="1"/>
</dbReference>
<dbReference type="InterPro" id="IPR008971">
    <property type="entry name" value="HSP40/DnaJ_pept-bd"/>
</dbReference>
<dbReference type="EMBL" id="VSWD01000008">
    <property type="protein sequence ID" value="KAK3094989.1"/>
    <property type="molecule type" value="Genomic_DNA"/>
</dbReference>
<dbReference type="FunFam" id="2.60.260.20:FF:000003">
    <property type="entry name" value="DnaJ subfamily A member 2"/>
    <property type="match status" value="1"/>
</dbReference>
<reference evidence="26" key="1">
    <citation type="submission" date="2019-08" db="EMBL/GenBank/DDBJ databases">
        <title>The improved chromosome-level genome for the pearl oyster Pinctada fucata martensii using PacBio sequencing and Hi-C.</title>
        <authorList>
            <person name="Zheng Z."/>
        </authorList>
    </citation>
    <scope>NUCLEOTIDE SEQUENCE</scope>
    <source>
        <strain evidence="26">ZZ-2019</strain>
        <tissue evidence="26">Adductor muscle</tissue>
    </source>
</reference>
<dbReference type="Gene3D" id="1.10.287.110">
    <property type="entry name" value="DnaJ domain"/>
    <property type="match status" value="1"/>
</dbReference>
<dbReference type="Gene3D" id="2.10.230.10">
    <property type="entry name" value="Heat shock protein DnaJ, cysteine-rich domain"/>
    <property type="match status" value="1"/>
</dbReference>
<dbReference type="Pfam" id="PF00684">
    <property type="entry name" value="DnaJ_CXXCXGXG"/>
    <property type="match status" value="1"/>
</dbReference>
<evidence type="ECO:0000256" key="11">
    <source>
        <dbReference type="ARBA" id="ARBA00022771"/>
    </source>
</evidence>
<evidence type="ECO:0000256" key="15">
    <source>
        <dbReference type="ARBA" id="ARBA00022990"/>
    </source>
</evidence>
<evidence type="ECO:0000259" key="25">
    <source>
        <dbReference type="PROSITE" id="PS51188"/>
    </source>
</evidence>
<dbReference type="PANTHER" id="PTHR43888">
    <property type="entry name" value="DNAJ-LIKE-2, ISOFORM A-RELATED"/>
    <property type="match status" value="1"/>
</dbReference>
<feature type="zinc finger region" description="CR-type" evidence="22">
    <location>
        <begin position="122"/>
        <end position="206"/>
    </location>
</feature>
<evidence type="ECO:0000256" key="7">
    <source>
        <dbReference type="ARBA" id="ARBA00022490"/>
    </source>
</evidence>
<evidence type="ECO:0000259" key="24">
    <source>
        <dbReference type="PROSITE" id="PS50076"/>
    </source>
</evidence>
<dbReference type="PROSITE" id="PS51188">
    <property type="entry name" value="ZF_CR"/>
    <property type="match status" value="1"/>
</dbReference>
<keyword evidence="10" id="KW-0677">Repeat</keyword>
<dbReference type="GO" id="GO:0051082">
    <property type="term" value="F:unfolded protein binding"/>
    <property type="evidence" value="ECO:0007669"/>
    <property type="project" value="InterPro"/>
</dbReference>
<evidence type="ECO:0000313" key="27">
    <source>
        <dbReference type="Proteomes" id="UP001186944"/>
    </source>
</evidence>
<evidence type="ECO:0000256" key="3">
    <source>
        <dbReference type="ARBA" id="ARBA00004173"/>
    </source>
</evidence>
<accession>A0AA88Y9R0</accession>
<evidence type="ECO:0000256" key="12">
    <source>
        <dbReference type="ARBA" id="ARBA00022824"/>
    </source>
</evidence>
<evidence type="ECO:0000256" key="23">
    <source>
        <dbReference type="SAM" id="MobiDB-lite"/>
    </source>
</evidence>
<dbReference type="GO" id="GO:0030544">
    <property type="term" value="F:Hsp70 protein binding"/>
    <property type="evidence" value="ECO:0007669"/>
    <property type="project" value="InterPro"/>
</dbReference>
<keyword evidence="7" id="KW-0963">Cytoplasm</keyword>
<organism evidence="26 27">
    <name type="scientific">Pinctada imbricata</name>
    <name type="common">Atlantic pearl-oyster</name>
    <name type="synonym">Pinctada martensii</name>
    <dbReference type="NCBI Taxonomy" id="66713"/>
    <lineage>
        <taxon>Eukaryota</taxon>
        <taxon>Metazoa</taxon>
        <taxon>Spiralia</taxon>
        <taxon>Lophotrochozoa</taxon>
        <taxon>Mollusca</taxon>
        <taxon>Bivalvia</taxon>
        <taxon>Autobranchia</taxon>
        <taxon>Pteriomorphia</taxon>
        <taxon>Pterioida</taxon>
        <taxon>Pterioidea</taxon>
        <taxon>Pteriidae</taxon>
        <taxon>Pinctada</taxon>
    </lineage>
</organism>
<keyword evidence="11 22" id="KW-0863">Zinc-finger</keyword>
<feature type="region of interest" description="Disordered" evidence="23">
    <location>
        <begin position="367"/>
        <end position="400"/>
    </location>
</feature>
<comment type="caution">
    <text evidence="26">The sequence shown here is derived from an EMBL/GenBank/DDBJ whole genome shotgun (WGS) entry which is preliminary data.</text>
</comment>
<dbReference type="InterPro" id="IPR001623">
    <property type="entry name" value="DnaJ_domain"/>
</dbReference>
<dbReference type="FunFam" id="1.10.287.110:FF:000014">
    <property type="entry name" value="dnaJ homolog subfamily A member 1"/>
    <property type="match status" value="1"/>
</dbReference>
<dbReference type="SUPFAM" id="SSF49493">
    <property type="entry name" value="HSP40/DnaJ peptide-binding domain"/>
    <property type="match status" value="2"/>
</dbReference>
<evidence type="ECO:0000256" key="8">
    <source>
        <dbReference type="ARBA" id="ARBA00022553"/>
    </source>
</evidence>
<feature type="domain" description="CR-type" evidence="25">
    <location>
        <begin position="122"/>
        <end position="206"/>
    </location>
</feature>
<dbReference type="PRINTS" id="PR00625">
    <property type="entry name" value="JDOMAIN"/>
</dbReference>
<comment type="subcellular location">
    <subcellularLocation>
        <location evidence="4">Cytoplasm</location>
        <location evidence="4">Perinuclear region</location>
    </subcellularLocation>
    <subcellularLocation>
        <location evidence="5">Membrane</location>
        <topology evidence="5">Lipid-anchor</topology>
    </subcellularLocation>
    <subcellularLocation>
        <location evidence="2">Microsome</location>
    </subcellularLocation>
    <subcellularLocation>
        <location evidence="3">Mitochondrion</location>
    </subcellularLocation>
    <subcellularLocation>
        <location evidence="1">Nucleus</location>
    </subcellularLocation>
</comment>
<dbReference type="InterPro" id="IPR044713">
    <property type="entry name" value="DNJA1/2-like"/>
</dbReference>
<dbReference type="InterPro" id="IPR036869">
    <property type="entry name" value="J_dom_sf"/>
</dbReference>
<dbReference type="FunFam" id="2.60.260.20:FF:000068">
    <property type="entry name" value="Chaperone protein dnaJ 3"/>
    <property type="match status" value="1"/>
</dbReference>
<evidence type="ECO:0000256" key="19">
    <source>
        <dbReference type="ARBA" id="ARBA00023288"/>
    </source>
</evidence>
<dbReference type="GO" id="GO:0016020">
    <property type="term" value="C:membrane"/>
    <property type="evidence" value="ECO:0007669"/>
    <property type="project" value="UniProtKB-SubCell"/>
</dbReference>
<dbReference type="GO" id="GO:0009408">
    <property type="term" value="P:response to heat"/>
    <property type="evidence" value="ECO:0007669"/>
    <property type="project" value="InterPro"/>
</dbReference>
<name>A0AA88Y9R0_PINIB</name>
<sequence length="400" mass="45075">MVKETGYYDILGVKPNSTPEEIKKAYRKLALKFHPDKNPDDPEKFKLISHAYETLSDPKKREIYDKGGEEAIKGGGSNTEFHNPFDIFNMFFGTGGSRKQSSRKVKSVVHQLSVSLEDLYNGTTRKLAVKKNVICSKCDGKGGKQGAVEKCTTCKGTGVQVHIRRLGPGMVQQMQAVCSDCRGEGERIDPKLRCKTCEGKKVLQERKILEVHIDKGMKDGENIKFHGEGDQEPGLEPGDIVIVLDEKRHDIYTRKGIDLLMNMEIPLVEALCGFRKTIKTMDNRTLVITAHPGEVIKDNEIKCIMNEGMPTHRNPFEKGRLIIHFQVKFPETLALDKVKAIEKLLPARPEGMIPDDAEEHDLVEYDPSERNHRGHQDAYMEDDDEGHFGPHGQRVQCANQ</sequence>
<dbReference type="AlphaFoldDB" id="A0AA88Y9R0"/>
<evidence type="ECO:0000256" key="16">
    <source>
        <dbReference type="ARBA" id="ARBA00023128"/>
    </source>
</evidence>
<dbReference type="CDD" id="cd06257">
    <property type="entry name" value="DnaJ"/>
    <property type="match status" value="1"/>
</dbReference>
<gene>
    <name evidence="26" type="ORF">FSP39_008792</name>
</gene>
<keyword evidence="27" id="KW-1185">Reference proteome</keyword>
<feature type="compositionally biased region" description="Basic and acidic residues" evidence="23">
    <location>
        <begin position="367"/>
        <end position="378"/>
    </location>
</feature>
<evidence type="ECO:0000256" key="1">
    <source>
        <dbReference type="ARBA" id="ARBA00004123"/>
    </source>
</evidence>
<dbReference type="Pfam" id="PF00226">
    <property type="entry name" value="DnaJ"/>
    <property type="match status" value="1"/>
</dbReference>
<proteinExistence type="inferred from homology"/>
<dbReference type="GO" id="GO:0006457">
    <property type="term" value="P:protein folding"/>
    <property type="evidence" value="ECO:0007669"/>
    <property type="project" value="InterPro"/>
</dbReference>
<keyword evidence="13 22" id="KW-0862">Zinc</keyword>
<keyword evidence="9 22" id="KW-0479">Metal-binding</keyword>
<keyword evidence="12" id="KW-0256">Endoplasmic reticulum</keyword>
<evidence type="ECO:0000256" key="10">
    <source>
        <dbReference type="ARBA" id="ARBA00022737"/>
    </source>
</evidence>
<dbReference type="InterPro" id="IPR018253">
    <property type="entry name" value="DnaJ_domain_CS"/>
</dbReference>
<dbReference type="GO" id="GO:0048471">
    <property type="term" value="C:perinuclear region of cytoplasm"/>
    <property type="evidence" value="ECO:0007669"/>
    <property type="project" value="UniProtKB-SubCell"/>
</dbReference>
<dbReference type="PROSITE" id="PS50076">
    <property type="entry name" value="DNAJ_2"/>
    <property type="match status" value="1"/>
</dbReference>
<keyword evidence="17" id="KW-0472">Membrane</keyword>
<keyword evidence="19" id="KW-0449">Lipoprotein</keyword>
<dbReference type="GO" id="GO:0005739">
    <property type="term" value="C:mitochondrion"/>
    <property type="evidence" value="ECO:0007669"/>
    <property type="project" value="UniProtKB-SubCell"/>
</dbReference>
<evidence type="ECO:0000256" key="2">
    <source>
        <dbReference type="ARBA" id="ARBA00004144"/>
    </source>
</evidence>